<reference evidence="2 3" key="1">
    <citation type="submission" date="2024-05" db="EMBL/GenBank/DDBJ databases">
        <title>Genome sequencing and assembly of Indian major carp, Cirrhinus mrigala (Hamilton, 1822).</title>
        <authorList>
            <person name="Mohindra V."/>
            <person name="Chowdhury L.M."/>
            <person name="Lal K."/>
            <person name="Jena J.K."/>
        </authorList>
    </citation>
    <scope>NUCLEOTIDE SEQUENCE [LARGE SCALE GENOMIC DNA]</scope>
    <source>
        <strain evidence="2">CM1030</strain>
        <tissue evidence="2">Blood</tissue>
    </source>
</reference>
<dbReference type="AlphaFoldDB" id="A0ABD0Q638"/>
<organism evidence="2 3">
    <name type="scientific">Cirrhinus mrigala</name>
    <name type="common">Mrigala</name>
    <dbReference type="NCBI Taxonomy" id="683832"/>
    <lineage>
        <taxon>Eukaryota</taxon>
        <taxon>Metazoa</taxon>
        <taxon>Chordata</taxon>
        <taxon>Craniata</taxon>
        <taxon>Vertebrata</taxon>
        <taxon>Euteleostomi</taxon>
        <taxon>Actinopterygii</taxon>
        <taxon>Neopterygii</taxon>
        <taxon>Teleostei</taxon>
        <taxon>Ostariophysi</taxon>
        <taxon>Cypriniformes</taxon>
        <taxon>Cyprinidae</taxon>
        <taxon>Labeoninae</taxon>
        <taxon>Labeonini</taxon>
        <taxon>Cirrhinus</taxon>
    </lineage>
</organism>
<sequence>FIRVLNRSLPLFMTLAWIYSVAMIIKGVVYEKEARLKETMRIMGLSSGMLSYLPFLFSAGLLIAALKWGDILPYSDPAVVFFFLAAFATATIMLCFLISTFFSRANLAAACGGLVYFTLYLPEHLTSTHRILASFLSPVAFGFGCEYFSQYEEQGVGIQWFNLRSSPMEGDTYNFTISIVMLYADAVIYALATWYIEAVFP</sequence>
<comment type="caution">
    <text evidence="2">The sequence shown here is derived from an EMBL/GenBank/DDBJ whole genome shotgun (WGS) entry which is preliminary data.</text>
</comment>
<evidence type="ECO:0000313" key="2">
    <source>
        <dbReference type="EMBL" id="KAL0181738.1"/>
    </source>
</evidence>
<feature type="non-terminal residue" evidence="2">
    <location>
        <position position="1"/>
    </location>
</feature>
<feature type="non-terminal residue" evidence="2">
    <location>
        <position position="201"/>
    </location>
</feature>
<evidence type="ECO:0000256" key="1">
    <source>
        <dbReference type="SAM" id="Phobius"/>
    </source>
</evidence>
<keyword evidence="1" id="KW-0812">Transmembrane</keyword>
<proteinExistence type="predicted"/>
<feature type="transmembrane region" description="Helical" evidence="1">
    <location>
        <begin position="78"/>
        <end position="98"/>
    </location>
</feature>
<feature type="transmembrane region" description="Helical" evidence="1">
    <location>
        <begin position="173"/>
        <end position="196"/>
    </location>
</feature>
<evidence type="ECO:0000313" key="3">
    <source>
        <dbReference type="Proteomes" id="UP001529510"/>
    </source>
</evidence>
<dbReference type="Proteomes" id="UP001529510">
    <property type="component" value="Unassembled WGS sequence"/>
</dbReference>
<dbReference type="PANTHER" id="PTHR19229">
    <property type="entry name" value="ATP-BINDING CASSETTE TRANSPORTER SUBFAMILY A ABCA"/>
    <property type="match status" value="1"/>
</dbReference>
<dbReference type="PANTHER" id="PTHR19229:SF49">
    <property type="entry name" value="PHOSPHOLIPID-TRANSPORTING ATPASE ABCA7"/>
    <property type="match status" value="1"/>
</dbReference>
<evidence type="ECO:0008006" key="4">
    <source>
        <dbReference type="Google" id="ProtNLM"/>
    </source>
</evidence>
<gene>
    <name evidence="2" type="ORF">M9458_024144</name>
</gene>
<keyword evidence="1" id="KW-0472">Membrane</keyword>
<keyword evidence="3" id="KW-1185">Reference proteome</keyword>
<feature type="transmembrane region" description="Helical" evidence="1">
    <location>
        <begin position="42"/>
        <end position="66"/>
    </location>
</feature>
<dbReference type="InterPro" id="IPR026082">
    <property type="entry name" value="ABCA"/>
</dbReference>
<feature type="transmembrane region" description="Helical" evidence="1">
    <location>
        <begin position="12"/>
        <end position="30"/>
    </location>
</feature>
<name>A0ABD0Q638_CIRMR</name>
<protein>
    <recommendedName>
        <fullName evidence="4">ABC transporter permease</fullName>
    </recommendedName>
</protein>
<accession>A0ABD0Q638</accession>
<keyword evidence="1" id="KW-1133">Transmembrane helix</keyword>
<dbReference type="EMBL" id="JAMKFB020000011">
    <property type="protein sequence ID" value="KAL0181738.1"/>
    <property type="molecule type" value="Genomic_DNA"/>
</dbReference>